<reference evidence="2 3" key="1">
    <citation type="submission" date="2019-04" db="EMBL/GenBank/DDBJ databases">
        <title>Flavobacterium sp. nov. isolated from construction timber.</title>
        <authorList>
            <person name="Lin S.-Y."/>
            <person name="Chang C.-T."/>
            <person name="Young C.-C."/>
        </authorList>
    </citation>
    <scope>NUCLEOTIDE SEQUENCE [LARGE SCALE GENOMIC DNA]</scope>
    <source>
        <strain evidence="2 3">CC-CTC003</strain>
    </source>
</reference>
<name>A0A4S3ZX74_9FLAO</name>
<protein>
    <submittedName>
        <fullName evidence="2">Uncharacterized protein</fullName>
    </submittedName>
</protein>
<keyword evidence="3" id="KW-1185">Reference proteome</keyword>
<feature type="chain" id="PRO_5020397389" evidence="1">
    <location>
        <begin position="20"/>
        <end position="247"/>
    </location>
</feature>
<dbReference type="OrthoDB" id="1274006at2"/>
<sequence>MKKTGVMLTILLLSATAFSQRLTDYKYVIVPAKFSFLKQANKYNLNALTKMVFEKKGYTVLYDTDVMPDEVAQNRCNALFANMVEDNTVFSTKIKVELTDCKNQTVFISEEGTSRLKEFDKAYIQAFRIVGKSIEEGLQDAKPLPIPPVKPAPPVTENLVVQEAVKKDPVTTTIISGQLFAQPITNGYQLVDSTPKIVLKIFKTSNPDLYTAKNDSVQGVLIKKNNEWIFEYYQNEKLVSEKLDIKF</sequence>
<evidence type="ECO:0000313" key="2">
    <source>
        <dbReference type="EMBL" id="THF50487.1"/>
    </source>
</evidence>
<dbReference type="AlphaFoldDB" id="A0A4S3ZX74"/>
<dbReference type="Proteomes" id="UP000307507">
    <property type="component" value="Unassembled WGS sequence"/>
</dbReference>
<gene>
    <name evidence="2" type="ORF">E6C50_09675</name>
</gene>
<keyword evidence="1" id="KW-0732">Signal</keyword>
<proteinExistence type="predicted"/>
<dbReference type="EMBL" id="SSNZ01000003">
    <property type="protein sequence ID" value="THF50487.1"/>
    <property type="molecule type" value="Genomic_DNA"/>
</dbReference>
<evidence type="ECO:0000256" key="1">
    <source>
        <dbReference type="SAM" id="SignalP"/>
    </source>
</evidence>
<comment type="caution">
    <text evidence="2">The sequence shown here is derived from an EMBL/GenBank/DDBJ whole genome shotgun (WGS) entry which is preliminary data.</text>
</comment>
<evidence type="ECO:0000313" key="3">
    <source>
        <dbReference type="Proteomes" id="UP000307507"/>
    </source>
</evidence>
<accession>A0A4S3ZX74</accession>
<feature type="signal peptide" evidence="1">
    <location>
        <begin position="1"/>
        <end position="19"/>
    </location>
</feature>
<dbReference type="RefSeq" id="WP_136403033.1">
    <property type="nucleotide sequence ID" value="NZ_SSNZ01000003.1"/>
</dbReference>
<organism evidence="2 3">
    <name type="scientific">Flavobacterium supellecticarium</name>
    <dbReference type="NCBI Taxonomy" id="2565924"/>
    <lineage>
        <taxon>Bacteria</taxon>
        <taxon>Pseudomonadati</taxon>
        <taxon>Bacteroidota</taxon>
        <taxon>Flavobacteriia</taxon>
        <taxon>Flavobacteriales</taxon>
        <taxon>Flavobacteriaceae</taxon>
        <taxon>Flavobacterium</taxon>
    </lineage>
</organism>